<organism evidence="4 5">
    <name type="scientific">Homarus americanus</name>
    <name type="common">American lobster</name>
    <dbReference type="NCBI Taxonomy" id="6706"/>
    <lineage>
        <taxon>Eukaryota</taxon>
        <taxon>Metazoa</taxon>
        <taxon>Ecdysozoa</taxon>
        <taxon>Arthropoda</taxon>
        <taxon>Crustacea</taxon>
        <taxon>Multicrustacea</taxon>
        <taxon>Malacostraca</taxon>
        <taxon>Eumalacostraca</taxon>
        <taxon>Eucarida</taxon>
        <taxon>Decapoda</taxon>
        <taxon>Pleocyemata</taxon>
        <taxon>Astacidea</taxon>
        <taxon>Nephropoidea</taxon>
        <taxon>Nephropidae</taxon>
        <taxon>Homarus</taxon>
    </lineage>
</organism>
<name>A0A8J5JJS9_HOMAM</name>
<sequence>MAVGFPIAKLGALVIKQVAKPLANFAKSRAKNNHFFRTYVLMPPAQFYHWCEVRMKMYVMNIGRSGQSSTIPKLNEDAAIELGANLLGEGVIFGIAVGILAFEVIRQKEKEKKKDEDEQAFINSLENRINELTFASEELDTKLRELTRNIYAVQHQIKMKETKAAVTSKTTDVVLHSSSHSGTSSGVIVTALMYAKSRIFENTPEKSFTSVSLITTALLDAKSKICG</sequence>
<feature type="coiled-coil region" evidence="3">
    <location>
        <begin position="122"/>
        <end position="149"/>
    </location>
</feature>
<dbReference type="InterPro" id="IPR010754">
    <property type="entry name" value="OPA3-like"/>
</dbReference>
<evidence type="ECO:0000256" key="2">
    <source>
        <dbReference type="ARBA" id="ARBA00023054"/>
    </source>
</evidence>
<dbReference type="AlphaFoldDB" id="A0A8J5JJS9"/>
<proteinExistence type="inferred from homology"/>
<dbReference type="OrthoDB" id="2129069at2759"/>
<evidence type="ECO:0000256" key="1">
    <source>
        <dbReference type="ARBA" id="ARBA00007584"/>
    </source>
</evidence>
<dbReference type="Proteomes" id="UP000747542">
    <property type="component" value="Unassembled WGS sequence"/>
</dbReference>
<dbReference type="Pfam" id="PF07047">
    <property type="entry name" value="OPA3"/>
    <property type="match status" value="1"/>
</dbReference>
<dbReference type="EMBL" id="JAHLQT010034478">
    <property type="protein sequence ID" value="KAG7158611.1"/>
    <property type="molecule type" value="Genomic_DNA"/>
</dbReference>
<comment type="similarity">
    <text evidence="1">Belongs to the OPA3 family.</text>
</comment>
<evidence type="ECO:0000256" key="3">
    <source>
        <dbReference type="SAM" id="Coils"/>
    </source>
</evidence>
<keyword evidence="5" id="KW-1185">Reference proteome</keyword>
<evidence type="ECO:0000313" key="4">
    <source>
        <dbReference type="EMBL" id="KAG7158611.1"/>
    </source>
</evidence>
<protein>
    <submittedName>
        <fullName evidence="4">OPA3-like protein</fullName>
    </submittedName>
</protein>
<gene>
    <name evidence="4" type="ORF">Hamer_G011264</name>
</gene>
<dbReference type="PANTHER" id="PTHR12499:SF0">
    <property type="entry name" value="OPTIC ATROPHY 3 PROTEIN"/>
    <property type="match status" value="1"/>
</dbReference>
<dbReference type="GO" id="GO:0019216">
    <property type="term" value="P:regulation of lipid metabolic process"/>
    <property type="evidence" value="ECO:0007669"/>
    <property type="project" value="TreeGrafter"/>
</dbReference>
<evidence type="ECO:0000313" key="5">
    <source>
        <dbReference type="Proteomes" id="UP000747542"/>
    </source>
</evidence>
<dbReference type="GO" id="GO:0005739">
    <property type="term" value="C:mitochondrion"/>
    <property type="evidence" value="ECO:0007669"/>
    <property type="project" value="TreeGrafter"/>
</dbReference>
<reference evidence="4" key="1">
    <citation type="journal article" date="2021" name="Sci. Adv.">
        <title>The American lobster genome reveals insights on longevity, neural, and immune adaptations.</title>
        <authorList>
            <person name="Polinski J.M."/>
            <person name="Zimin A.V."/>
            <person name="Clark K.F."/>
            <person name="Kohn A.B."/>
            <person name="Sadowski N."/>
            <person name="Timp W."/>
            <person name="Ptitsyn A."/>
            <person name="Khanna P."/>
            <person name="Romanova D.Y."/>
            <person name="Williams P."/>
            <person name="Greenwood S.J."/>
            <person name="Moroz L.L."/>
            <person name="Walt D.R."/>
            <person name="Bodnar A.G."/>
        </authorList>
    </citation>
    <scope>NUCLEOTIDE SEQUENCE</scope>
    <source>
        <strain evidence="4">GMGI-L3</strain>
    </source>
</reference>
<comment type="caution">
    <text evidence="4">The sequence shown here is derived from an EMBL/GenBank/DDBJ whole genome shotgun (WGS) entry which is preliminary data.</text>
</comment>
<dbReference type="PANTHER" id="PTHR12499">
    <property type="entry name" value="OPTIC ATROPHY 3 PROTEIN OPA3"/>
    <property type="match status" value="1"/>
</dbReference>
<keyword evidence="2 3" id="KW-0175">Coiled coil</keyword>
<accession>A0A8J5JJS9</accession>